<dbReference type="Gene3D" id="1.25.40.10">
    <property type="entry name" value="Tetratricopeptide repeat domain"/>
    <property type="match status" value="2"/>
</dbReference>
<evidence type="ECO:0000313" key="3">
    <source>
        <dbReference type="Proteomes" id="UP001059844"/>
    </source>
</evidence>
<gene>
    <name evidence="2" type="ORF">NOX80_01515</name>
</gene>
<keyword evidence="1" id="KW-0472">Membrane</keyword>
<sequence>MKNLILCILLSAMSQLIHGQKRQVEFDNMFRRVLCLDSITPSQSLDEGLKALAYANQINYGKGIVKATLFVCEYYIRKGNYAKALSYAAKSEKIKSLPDDWDKVKLKRVKAKCLTYLGFYEGAEKALDEILYYIDKLPDEKTREIQEGIIYADIGMNYYENRETRPKALVAYRKSLEIFNSLDNLEPLKKQYTFFILVKIASFYRKQKSLEKMQLYLKKATAFSDSLKNDLGKAEFFYNQGIVKSSEADFNAGKSYFQRSLKILKKEHKVTYRKELYYELFTVCRALQMTDSSRYYRRQYMIYSDSIHRMYKKNVSKAIHFFDEEKKQEMKESSFRYFIIIMLCVILVLVGSSKLFQFHKRYIVLKEEKKIIDDQLKENNSTLDQLKDKNTPDYIDNVRLEQLAKEGNQAFLIEFKKYYPDFYDKLIGLNLRINGDLKFCALIRLNFNTAEIADFTRSSMRAVESRKYRIRKRLEIPSGKDMYEWFQEL</sequence>
<keyword evidence="1" id="KW-1133">Transmembrane helix</keyword>
<organism evidence="2 3">
    <name type="scientific">Flavobacterium cerinum</name>
    <dbReference type="NCBI Taxonomy" id="2502784"/>
    <lineage>
        <taxon>Bacteria</taxon>
        <taxon>Pseudomonadati</taxon>
        <taxon>Bacteroidota</taxon>
        <taxon>Flavobacteriia</taxon>
        <taxon>Flavobacteriales</taxon>
        <taxon>Flavobacteriaceae</taxon>
        <taxon>Flavobacterium</taxon>
    </lineage>
</organism>
<dbReference type="InterPro" id="IPR011990">
    <property type="entry name" value="TPR-like_helical_dom_sf"/>
</dbReference>
<feature type="transmembrane region" description="Helical" evidence="1">
    <location>
        <begin position="335"/>
        <end position="356"/>
    </location>
</feature>
<protein>
    <recommendedName>
        <fullName evidence="4">Tetratricopeptide repeat protein</fullName>
    </recommendedName>
</protein>
<reference evidence="2" key="1">
    <citation type="submission" date="2022-07" db="EMBL/GenBank/DDBJ databases">
        <title>Isolation, identification, and degradation of a PFOSA degrading strain from sewage treatment plant.</title>
        <authorList>
            <person name="Zhang L."/>
            <person name="Huo Y."/>
        </authorList>
    </citation>
    <scope>NUCLEOTIDE SEQUENCE</scope>
    <source>
        <strain evidence="2">C1</strain>
    </source>
</reference>
<evidence type="ECO:0000256" key="1">
    <source>
        <dbReference type="SAM" id="Phobius"/>
    </source>
</evidence>
<accession>A0ABY5ISX6</accession>
<dbReference type="Proteomes" id="UP001059844">
    <property type="component" value="Chromosome"/>
</dbReference>
<proteinExistence type="predicted"/>
<keyword evidence="3" id="KW-1185">Reference proteome</keyword>
<dbReference type="SUPFAM" id="SSF48452">
    <property type="entry name" value="TPR-like"/>
    <property type="match status" value="2"/>
</dbReference>
<evidence type="ECO:0008006" key="4">
    <source>
        <dbReference type="Google" id="ProtNLM"/>
    </source>
</evidence>
<name>A0ABY5ISX6_9FLAO</name>
<dbReference type="RefSeq" id="WP_256551577.1">
    <property type="nucleotide sequence ID" value="NZ_CP101751.1"/>
</dbReference>
<dbReference type="EMBL" id="CP101751">
    <property type="protein sequence ID" value="UUC45894.1"/>
    <property type="molecule type" value="Genomic_DNA"/>
</dbReference>
<keyword evidence="1" id="KW-0812">Transmembrane</keyword>
<evidence type="ECO:0000313" key="2">
    <source>
        <dbReference type="EMBL" id="UUC45894.1"/>
    </source>
</evidence>